<dbReference type="Proteomes" id="UP000195877">
    <property type="component" value="Chromosome 1"/>
</dbReference>
<reference evidence="3 5" key="1">
    <citation type="submission" date="2017-05" db="EMBL/GenBank/DDBJ databases">
        <authorList>
            <person name="Song R."/>
            <person name="Chenine A.L."/>
            <person name="Ruprecht R.M."/>
        </authorList>
    </citation>
    <scope>NUCLEOTIDE SEQUENCE [LARGE SCALE GENOMIC DNA]</scope>
    <source>
        <strain evidence="3">PD5205</strain>
    </source>
</reference>
<evidence type="ECO:0000313" key="4">
    <source>
        <dbReference type="Proteomes" id="UP000195877"/>
    </source>
</evidence>
<proteinExistence type="predicted"/>
<dbReference type="Pfam" id="PF21686">
    <property type="entry name" value="LigD_Prim-Pol"/>
    <property type="match status" value="1"/>
</dbReference>
<name>A0A1Y6HBE0_9XANT</name>
<feature type="domain" description="DNA ligase D polymerase" evidence="1">
    <location>
        <begin position="2"/>
        <end position="75"/>
    </location>
</feature>
<evidence type="ECO:0000313" key="3">
    <source>
        <dbReference type="EMBL" id="SMR01724.1"/>
    </source>
</evidence>
<keyword evidence="4" id="KW-1185">Reference proteome</keyword>
<dbReference type="EMBL" id="LT853885">
    <property type="protein sequence ID" value="SMR01724.1"/>
    <property type="molecule type" value="Genomic_DNA"/>
</dbReference>
<reference evidence="2 4" key="2">
    <citation type="submission" date="2017-05" db="EMBL/GenBank/DDBJ databases">
        <authorList>
            <person name="Blom J."/>
        </authorList>
    </citation>
    <scope>NUCLEOTIDE SEQUENCE [LARGE SCALE GENOMIC DNA]</scope>
    <source>
        <strain evidence="2">PD885</strain>
    </source>
</reference>
<dbReference type="InterPro" id="IPR052171">
    <property type="entry name" value="NHEJ_LigD"/>
</dbReference>
<protein>
    <submittedName>
        <fullName evidence="2 3">ATP-dependent DNA ligase</fullName>
        <ecNumber evidence="2">6.5.1.1</ecNumber>
    </submittedName>
</protein>
<dbReference type="EC" id="6.5.1.1" evidence="2"/>
<evidence type="ECO:0000313" key="5">
    <source>
        <dbReference type="Proteomes" id="UP000195953"/>
    </source>
</evidence>
<accession>A0A1Y6HBE0</accession>
<organism evidence="3 5">
    <name type="scientific">Xanthomonas fragariae</name>
    <dbReference type="NCBI Taxonomy" id="48664"/>
    <lineage>
        <taxon>Bacteria</taxon>
        <taxon>Pseudomonadati</taxon>
        <taxon>Pseudomonadota</taxon>
        <taxon>Gammaproteobacteria</taxon>
        <taxon>Lysobacterales</taxon>
        <taxon>Lysobacteraceae</taxon>
        <taxon>Xanthomonas</taxon>
    </lineage>
</organism>
<gene>
    <name evidence="2" type="primary">ykoU</name>
    <name evidence="3" type="ORF">PD5205_00404</name>
    <name evidence="2" type="ORF">PD885_03604</name>
</gene>
<evidence type="ECO:0000259" key="1">
    <source>
        <dbReference type="Pfam" id="PF21686"/>
    </source>
</evidence>
<dbReference type="PANTHER" id="PTHR42705">
    <property type="entry name" value="BIFUNCTIONAL NON-HOMOLOGOUS END JOINING PROTEIN LIGD"/>
    <property type="match status" value="1"/>
</dbReference>
<dbReference type="EMBL" id="LT853882">
    <property type="protein sequence ID" value="SMR00825.1"/>
    <property type="molecule type" value="Genomic_DNA"/>
</dbReference>
<dbReference type="Proteomes" id="UP000195953">
    <property type="component" value="Chromosome 1"/>
</dbReference>
<evidence type="ECO:0000313" key="2">
    <source>
        <dbReference type="EMBL" id="SMR00825.1"/>
    </source>
</evidence>
<keyword evidence="3" id="KW-0436">Ligase</keyword>
<dbReference type="GO" id="GO:0003910">
    <property type="term" value="F:DNA ligase (ATP) activity"/>
    <property type="evidence" value="ECO:0007669"/>
    <property type="project" value="UniProtKB-EC"/>
</dbReference>
<dbReference type="InterPro" id="IPR014145">
    <property type="entry name" value="LigD_pol_dom"/>
</dbReference>
<dbReference type="PANTHER" id="PTHR42705:SF2">
    <property type="entry name" value="BIFUNCTIONAL NON-HOMOLOGOUS END JOINING PROTEIN LIGD"/>
    <property type="match status" value="1"/>
</dbReference>
<dbReference type="AlphaFoldDB" id="A0A1Y6HBE0"/>
<sequence>MATMSKAKRHGVIFVDWLRNGRGNTSVCSWSLRARDKATVAVPLRWEELGKISGPDAFPMDKALQRAQRQRADPWASVLALKQRLPTGNEKN</sequence>
<dbReference type="Gene3D" id="3.90.920.10">
    <property type="entry name" value="DNA primase, PRIM domain"/>
    <property type="match status" value="1"/>
</dbReference>